<evidence type="ECO:0000313" key="2">
    <source>
        <dbReference type="EMBL" id="ORX93881.1"/>
    </source>
</evidence>
<dbReference type="SUPFAM" id="SSF52047">
    <property type="entry name" value="RNI-like"/>
    <property type="match status" value="2"/>
</dbReference>
<dbReference type="InParanoid" id="A0A1Y1Y788"/>
<organism evidence="2 3">
    <name type="scientific">Basidiobolus meristosporus CBS 931.73</name>
    <dbReference type="NCBI Taxonomy" id="1314790"/>
    <lineage>
        <taxon>Eukaryota</taxon>
        <taxon>Fungi</taxon>
        <taxon>Fungi incertae sedis</taxon>
        <taxon>Zoopagomycota</taxon>
        <taxon>Entomophthoromycotina</taxon>
        <taxon>Basidiobolomycetes</taxon>
        <taxon>Basidiobolales</taxon>
        <taxon>Basidiobolaceae</taxon>
        <taxon>Basidiobolus</taxon>
    </lineage>
</organism>
<dbReference type="OrthoDB" id="10257471at2759"/>
<dbReference type="InterPro" id="IPR032675">
    <property type="entry name" value="LRR_dom_sf"/>
</dbReference>
<feature type="region of interest" description="Disordered" evidence="1">
    <location>
        <begin position="175"/>
        <end position="210"/>
    </location>
</feature>
<sequence>MSITWSDYTNTDSGSYLRIYTEELLAKFIEEIQVGSFSSSVRGLDLSPLFLKKPLEEKLASEDDEEPEEEEEPVVFTDEDLAVILEKCKGLEYLCIGYGPELIGSGALLNMSTPETSHSPLRGPAFLSDSVLEHISELSSLKVLNLYGCDNLSHDTVAAIGRGCPNLKELCIDGEDEDEEEDEEEEDEEGQENDKEEASEETESRDWTKEDWEPFQNLETLCADGVDFSLICDLPKLTRVQVNPYGDSEDLKTFIQSRKDTLRYLNVFEECEPVDESGPSQRLPLDILLCPKLESFNMNLFDHNEVHSSGFLTKLAESLPNLKHLEVAFDLPTEGVAQSLASNFANLESLVWESDEITDDMVKTIATSCKKLRNLHLSFGVQVTDAGVVSIAENLPLLEQLTLQELTPTGLKALKAHCTRLYELGVLDCNDVAAEDVIDLLESFPSLQNLCITGEIGEGILKVIMDQVPEVHYHVPHDHEHEHEHGDCGCEH</sequence>
<dbReference type="Proteomes" id="UP000193498">
    <property type="component" value="Unassembled WGS sequence"/>
</dbReference>
<keyword evidence="3" id="KW-1185">Reference proteome</keyword>
<dbReference type="AlphaFoldDB" id="A0A1Y1Y788"/>
<dbReference type="Gene3D" id="3.80.10.10">
    <property type="entry name" value="Ribonuclease Inhibitor"/>
    <property type="match status" value="1"/>
</dbReference>
<proteinExistence type="predicted"/>
<dbReference type="STRING" id="1314790.A0A1Y1Y788"/>
<dbReference type="EMBL" id="MCFE01000220">
    <property type="protein sequence ID" value="ORX93881.1"/>
    <property type="molecule type" value="Genomic_DNA"/>
</dbReference>
<feature type="compositionally biased region" description="Acidic residues" evidence="1">
    <location>
        <begin position="175"/>
        <end position="201"/>
    </location>
</feature>
<reference evidence="2 3" key="1">
    <citation type="submission" date="2016-07" db="EMBL/GenBank/DDBJ databases">
        <title>Pervasive Adenine N6-methylation of Active Genes in Fungi.</title>
        <authorList>
            <consortium name="DOE Joint Genome Institute"/>
            <person name="Mondo S.J."/>
            <person name="Dannebaum R.O."/>
            <person name="Kuo R.C."/>
            <person name="Labutti K."/>
            <person name="Haridas S."/>
            <person name="Kuo A."/>
            <person name="Salamov A."/>
            <person name="Ahrendt S.R."/>
            <person name="Lipzen A."/>
            <person name="Sullivan W."/>
            <person name="Andreopoulos W.B."/>
            <person name="Clum A."/>
            <person name="Lindquist E."/>
            <person name="Daum C."/>
            <person name="Ramamoorthy G.K."/>
            <person name="Gryganskyi A."/>
            <person name="Culley D."/>
            <person name="Magnuson J.K."/>
            <person name="James T.Y."/>
            <person name="O'Malley M.A."/>
            <person name="Stajich J.E."/>
            <person name="Spatafora J.W."/>
            <person name="Visel A."/>
            <person name="Grigoriev I.V."/>
        </authorList>
    </citation>
    <scope>NUCLEOTIDE SEQUENCE [LARGE SCALE GENOMIC DNA]</scope>
    <source>
        <strain evidence="2 3">CBS 931.73</strain>
    </source>
</reference>
<name>A0A1Y1Y788_9FUNG</name>
<dbReference type="InterPro" id="IPR006553">
    <property type="entry name" value="Leu-rich_rpt_Cys-con_subtyp"/>
</dbReference>
<dbReference type="GO" id="GO:0031146">
    <property type="term" value="P:SCF-dependent proteasomal ubiquitin-dependent protein catabolic process"/>
    <property type="evidence" value="ECO:0007669"/>
    <property type="project" value="TreeGrafter"/>
</dbReference>
<comment type="caution">
    <text evidence="2">The sequence shown here is derived from an EMBL/GenBank/DDBJ whole genome shotgun (WGS) entry which is preliminary data.</text>
</comment>
<dbReference type="PANTHER" id="PTHR13318">
    <property type="entry name" value="PARTNER OF PAIRED, ISOFORM B-RELATED"/>
    <property type="match status" value="1"/>
</dbReference>
<gene>
    <name evidence="2" type="ORF">K493DRAFT_315757</name>
</gene>
<evidence type="ECO:0000313" key="3">
    <source>
        <dbReference type="Proteomes" id="UP000193498"/>
    </source>
</evidence>
<accession>A0A1Y1Y788</accession>
<evidence type="ECO:0000256" key="1">
    <source>
        <dbReference type="SAM" id="MobiDB-lite"/>
    </source>
</evidence>
<dbReference type="GO" id="GO:0019005">
    <property type="term" value="C:SCF ubiquitin ligase complex"/>
    <property type="evidence" value="ECO:0007669"/>
    <property type="project" value="TreeGrafter"/>
</dbReference>
<dbReference type="SMART" id="SM00367">
    <property type="entry name" value="LRR_CC"/>
    <property type="match status" value="3"/>
</dbReference>
<protein>
    <submittedName>
        <fullName evidence="2">RNI-like protein</fullName>
    </submittedName>
</protein>